<sequence>MANITALYTSLCAILILYLAGRVVQFRRTKRVGIGTGDDRCNEVRVRVHANAVEYTPIALLLLLVAELGGLPDIWLHGFGIAFLLSRVFHAYGLTAGKGGTHTGRFWGTVISWLVILILAAVNIVISVKSL</sequence>
<dbReference type="InterPro" id="IPR001129">
    <property type="entry name" value="Membr-assoc_MAPEG"/>
</dbReference>
<evidence type="ECO:0000313" key="6">
    <source>
        <dbReference type="EMBL" id="MFA0791964.1"/>
    </source>
</evidence>
<evidence type="ECO:0000256" key="4">
    <source>
        <dbReference type="ARBA" id="ARBA00023136"/>
    </source>
</evidence>
<evidence type="ECO:0000256" key="2">
    <source>
        <dbReference type="ARBA" id="ARBA00022692"/>
    </source>
</evidence>
<keyword evidence="2 5" id="KW-0812">Transmembrane</keyword>
<accession>A0ABV4NR07</accession>
<evidence type="ECO:0000256" key="3">
    <source>
        <dbReference type="ARBA" id="ARBA00022989"/>
    </source>
</evidence>
<comment type="subcellular location">
    <subcellularLocation>
        <location evidence="1">Membrane</location>
    </subcellularLocation>
</comment>
<feature type="transmembrane region" description="Helical" evidence="5">
    <location>
        <begin position="6"/>
        <end position="24"/>
    </location>
</feature>
<name>A0ABV4NR07_9GAMM</name>
<dbReference type="Proteomes" id="UP001569414">
    <property type="component" value="Unassembled WGS sequence"/>
</dbReference>
<organism evidence="6 7">
    <name type="scientific">Microbulbifer echini</name>
    <dbReference type="NCBI Taxonomy" id="1529067"/>
    <lineage>
        <taxon>Bacteria</taxon>
        <taxon>Pseudomonadati</taxon>
        <taxon>Pseudomonadota</taxon>
        <taxon>Gammaproteobacteria</taxon>
        <taxon>Cellvibrionales</taxon>
        <taxon>Microbulbiferaceae</taxon>
        <taxon>Microbulbifer</taxon>
    </lineage>
</organism>
<feature type="transmembrane region" description="Helical" evidence="5">
    <location>
        <begin position="106"/>
        <end position="126"/>
    </location>
</feature>
<dbReference type="SUPFAM" id="SSF161084">
    <property type="entry name" value="MAPEG domain-like"/>
    <property type="match status" value="1"/>
</dbReference>
<dbReference type="PANTHER" id="PTHR35814:SF1">
    <property type="entry name" value="GLUTATHIONE S-TRANSFERASE-RELATED"/>
    <property type="match status" value="1"/>
</dbReference>
<evidence type="ECO:0000256" key="5">
    <source>
        <dbReference type="SAM" id="Phobius"/>
    </source>
</evidence>
<keyword evidence="7" id="KW-1185">Reference proteome</keyword>
<evidence type="ECO:0000313" key="7">
    <source>
        <dbReference type="Proteomes" id="UP001569414"/>
    </source>
</evidence>
<evidence type="ECO:0000256" key="1">
    <source>
        <dbReference type="ARBA" id="ARBA00004370"/>
    </source>
</evidence>
<dbReference type="Pfam" id="PF01124">
    <property type="entry name" value="MAPEG"/>
    <property type="match status" value="1"/>
</dbReference>
<feature type="transmembrane region" description="Helical" evidence="5">
    <location>
        <begin position="74"/>
        <end position="94"/>
    </location>
</feature>
<dbReference type="InterPro" id="IPR023352">
    <property type="entry name" value="MAPEG-like_dom_sf"/>
</dbReference>
<comment type="caution">
    <text evidence="6">The sequence shown here is derived from an EMBL/GenBank/DDBJ whole genome shotgun (WGS) entry which is preliminary data.</text>
</comment>
<feature type="transmembrane region" description="Helical" evidence="5">
    <location>
        <begin position="52"/>
        <end position="68"/>
    </location>
</feature>
<keyword evidence="4 5" id="KW-0472">Membrane</keyword>
<gene>
    <name evidence="6" type="ORF">ACCI51_15550</name>
</gene>
<keyword evidence="3 5" id="KW-1133">Transmembrane helix</keyword>
<reference evidence="6 7" key="1">
    <citation type="submission" date="2024-08" db="EMBL/GenBank/DDBJ databases">
        <authorList>
            <person name="Ishaq N."/>
        </authorList>
    </citation>
    <scope>NUCLEOTIDE SEQUENCE [LARGE SCALE GENOMIC DNA]</scope>
    <source>
        <strain evidence="6 7">JCM 30400</strain>
    </source>
</reference>
<dbReference type="PANTHER" id="PTHR35814">
    <property type="match status" value="1"/>
</dbReference>
<proteinExistence type="predicted"/>
<protein>
    <submittedName>
        <fullName evidence="6">MAPEG family protein</fullName>
    </submittedName>
</protein>
<dbReference type="RefSeq" id="WP_371844383.1">
    <property type="nucleotide sequence ID" value="NZ_JBGMEL010000016.1"/>
</dbReference>
<dbReference type="EMBL" id="JBGMEL010000016">
    <property type="protein sequence ID" value="MFA0791964.1"/>
    <property type="molecule type" value="Genomic_DNA"/>
</dbReference>
<dbReference type="Gene3D" id="1.20.120.550">
    <property type="entry name" value="Membrane associated eicosanoid/glutathione metabolism-like domain"/>
    <property type="match status" value="1"/>
</dbReference>